<gene>
    <name evidence="1" type="ORF">E2C01_012839</name>
</gene>
<keyword evidence="2" id="KW-1185">Reference proteome</keyword>
<dbReference type="EMBL" id="VSRR010000815">
    <property type="protein sequence ID" value="MPC19906.1"/>
    <property type="molecule type" value="Genomic_DNA"/>
</dbReference>
<dbReference type="AlphaFoldDB" id="A0A5B7DFP0"/>
<protein>
    <submittedName>
        <fullName evidence="1">Uncharacterized protein</fullName>
    </submittedName>
</protein>
<sequence>MVLSDANSCLQNTKVLKTLLRTVLVKNWPDNLEELLSCSSSHPKTLSVSKDLLHKSFNRLIPEVKGNIVISTKVLL</sequence>
<accession>A0A5B7DFP0</accession>
<organism evidence="1 2">
    <name type="scientific">Portunus trituberculatus</name>
    <name type="common">Swimming crab</name>
    <name type="synonym">Neptunus trituberculatus</name>
    <dbReference type="NCBI Taxonomy" id="210409"/>
    <lineage>
        <taxon>Eukaryota</taxon>
        <taxon>Metazoa</taxon>
        <taxon>Ecdysozoa</taxon>
        <taxon>Arthropoda</taxon>
        <taxon>Crustacea</taxon>
        <taxon>Multicrustacea</taxon>
        <taxon>Malacostraca</taxon>
        <taxon>Eumalacostraca</taxon>
        <taxon>Eucarida</taxon>
        <taxon>Decapoda</taxon>
        <taxon>Pleocyemata</taxon>
        <taxon>Brachyura</taxon>
        <taxon>Eubrachyura</taxon>
        <taxon>Portunoidea</taxon>
        <taxon>Portunidae</taxon>
        <taxon>Portuninae</taxon>
        <taxon>Portunus</taxon>
    </lineage>
</organism>
<proteinExistence type="predicted"/>
<dbReference type="Proteomes" id="UP000324222">
    <property type="component" value="Unassembled WGS sequence"/>
</dbReference>
<name>A0A5B7DFP0_PORTR</name>
<comment type="caution">
    <text evidence="1">The sequence shown here is derived from an EMBL/GenBank/DDBJ whole genome shotgun (WGS) entry which is preliminary data.</text>
</comment>
<evidence type="ECO:0000313" key="2">
    <source>
        <dbReference type="Proteomes" id="UP000324222"/>
    </source>
</evidence>
<evidence type="ECO:0000313" key="1">
    <source>
        <dbReference type="EMBL" id="MPC19906.1"/>
    </source>
</evidence>
<reference evidence="1 2" key="1">
    <citation type="submission" date="2019-05" db="EMBL/GenBank/DDBJ databases">
        <title>Another draft genome of Portunus trituberculatus and its Hox gene families provides insights of decapod evolution.</title>
        <authorList>
            <person name="Jeong J.-H."/>
            <person name="Song I."/>
            <person name="Kim S."/>
            <person name="Choi T."/>
            <person name="Kim D."/>
            <person name="Ryu S."/>
            <person name="Kim W."/>
        </authorList>
    </citation>
    <scope>NUCLEOTIDE SEQUENCE [LARGE SCALE GENOMIC DNA]</scope>
    <source>
        <tissue evidence="1">Muscle</tissue>
    </source>
</reference>